<keyword evidence="2" id="KW-1185">Reference proteome</keyword>
<sequence length="72" mass="8357">MEGGWGRLTQLVWCRLVSRHGRKRHHFNLLALTVTSQSRPCRRMAVLGHFTQVRIYSVRTTRQLGGLARTQL</sequence>
<comment type="caution">
    <text evidence="1">The sequence shown here is derived from an EMBL/GenBank/DDBJ whole genome shotgun (WGS) entry which is preliminary data.</text>
</comment>
<dbReference type="AlphaFoldDB" id="A0AAD9H7G0"/>
<gene>
    <name evidence="1" type="ORF">LX32DRAFT_184286</name>
</gene>
<evidence type="ECO:0000313" key="2">
    <source>
        <dbReference type="Proteomes" id="UP001232148"/>
    </source>
</evidence>
<organism evidence="1 2">
    <name type="scientific">Colletotrichum zoysiae</name>
    <dbReference type="NCBI Taxonomy" id="1216348"/>
    <lineage>
        <taxon>Eukaryota</taxon>
        <taxon>Fungi</taxon>
        <taxon>Dikarya</taxon>
        <taxon>Ascomycota</taxon>
        <taxon>Pezizomycotina</taxon>
        <taxon>Sordariomycetes</taxon>
        <taxon>Hypocreomycetidae</taxon>
        <taxon>Glomerellales</taxon>
        <taxon>Glomerellaceae</taxon>
        <taxon>Colletotrichum</taxon>
        <taxon>Colletotrichum graminicola species complex</taxon>
    </lineage>
</organism>
<reference evidence="1" key="1">
    <citation type="submission" date="2021-06" db="EMBL/GenBank/DDBJ databases">
        <title>Comparative genomics, transcriptomics and evolutionary studies reveal genomic signatures of adaptation to plant cell wall in hemibiotrophic fungi.</title>
        <authorList>
            <consortium name="DOE Joint Genome Institute"/>
            <person name="Baroncelli R."/>
            <person name="Diaz J.F."/>
            <person name="Benocci T."/>
            <person name="Peng M."/>
            <person name="Battaglia E."/>
            <person name="Haridas S."/>
            <person name="Andreopoulos W."/>
            <person name="Labutti K."/>
            <person name="Pangilinan J."/>
            <person name="Floch G.L."/>
            <person name="Makela M.R."/>
            <person name="Henrissat B."/>
            <person name="Grigoriev I.V."/>
            <person name="Crouch J.A."/>
            <person name="De Vries R.P."/>
            <person name="Sukno S.A."/>
            <person name="Thon M.R."/>
        </authorList>
    </citation>
    <scope>NUCLEOTIDE SEQUENCE</scope>
    <source>
        <strain evidence="1">MAFF235873</strain>
    </source>
</reference>
<proteinExistence type="predicted"/>
<accession>A0AAD9H7G0</accession>
<dbReference type="Proteomes" id="UP001232148">
    <property type="component" value="Unassembled WGS sequence"/>
</dbReference>
<name>A0AAD9H7G0_9PEZI</name>
<dbReference type="EMBL" id="MU843028">
    <property type="protein sequence ID" value="KAK2022747.1"/>
    <property type="molecule type" value="Genomic_DNA"/>
</dbReference>
<protein>
    <submittedName>
        <fullName evidence="1">Uncharacterized protein</fullName>
    </submittedName>
</protein>
<evidence type="ECO:0000313" key="1">
    <source>
        <dbReference type="EMBL" id="KAK2022747.1"/>
    </source>
</evidence>